<keyword evidence="2" id="KW-1185">Reference proteome</keyword>
<sequence length="154" mass="17962">MMWEDDDDNDDGGYDPEEERKKLEALPIYKKALEILDLTEQIVDTFNDEDTAKIHRQIMLEDAMIIPAKIAGAEAMDDYILKMENATIIKIHARSLLTQTSSAKYLDLQDERYLQLLRDEIEAFRLLFKKWIQSFEIDTTKEGDGWGLFVPDEE</sequence>
<dbReference type="Proteomes" id="UP001319200">
    <property type="component" value="Unassembled WGS sequence"/>
</dbReference>
<dbReference type="AlphaFoldDB" id="A0AAP2GHR9"/>
<accession>A0AAP2GHR9</accession>
<comment type="caution">
    <text evidence="1">The sequence shown here is derived from an EMBL/GenBank/DDBJ whole genome shotgun (WGS) entry which is preliminary data.</text>
</comment>
<organism evidence="1 2">
    <name type="scientific">Chryseosolibacter histidini</name>
    <dbReference type="NCBI Taxonomy" id="2782349"/>
    <lineage>
        <taxon>Bacteria</taxon>
        <taxon>Pseudomonadati</taxon>
        <taxon>Bacteroidota</taxon>
        <taxon>Cytophagia</taxon>
        <taxon>Cytophagales</taxon>
        <taxon>Chryseotaleaceae</taxon>
        <taxon>Chryseosolibacter</taxon>
    </lineage>
</organism>
<reference evidence="1 2" key="1">
    <citation type="submission" date="2021-05" db="EMBL/GenBank/DDBJ databases">
        <title>A Polyphasic approach of four new species of the genus Ohtaekwangia: Ohtaekwangia histidinii sp. nov., Ohtaekwangia cretensis sp. nov., Ohtaekwangia indiensis sp. nov., Ohtaekwangia reichenbachii sp. nov. from diverse environment.</title>
        <authorList>
            <person name="Octaviana S."/>
        </authorList>
    </citation>
    <scope>NUCLEOTIDE SEQUENCE [LARGE SCALE GENOMIC DNA]</scope>
    <source>
        <strain evidence="1 2">PWU4</strain>
    </source>
</reference>
<evidence type="ECO:0000313" key="1">
    <source>
        <dbReference type="EMBL" id="MBT1696351.1"/>
    </source>
</evidence>
<name>A0AAP2GHR9_9BACT</name>
<gene>
    <name evidence="1" type="ORF">KK083_05655</name>
</gene>
<dbReference type="EMBL" id="JAHESF010000004">
    <property type="protein sequence ID" value="MBT1696351.1"/>
    <property type="molecule type" value="Genomic_DNA"/>
</dbReference>
<proteinExistence type="predicted"/>
<protein>
    <submittedName>
        <fullName evidence="1">Uncharacterized protein</fullName>
    </submittedName>
</protein>
<evidence type="ECO:0000313" key="2">
    <source>
        <dbReference type="Proteomes" id="UP001319200"/>
    </source>
</evidence>